<reference evidence="3" key="2">
    <citation type="journal article" date="2021" name="Microbiome">
        <title>Successional dynamics and alternative stable states in a saline activated sludge microbial community over 9 years.</title>
        <authorList>
            <person name="Wang Y."/>
            <person name="Ye J."/>
            <person name="Ju F."/>
            <person name="Liu L."/>
            <person name="Boyd J.A."/>
            <person name="Deng Y."/>
            <person name="Parks D.H."/>
            <person name="Jiang X."/>
            <person name="Yin X."/>
            <person name="Woodcroft B.J."/>
            <person name="Tyson G.W."/>
            <person name="Hugenholtz P."/>
            <person name="Polz M.F."/>
            <person name="Zhang T."/>
        </authorList>
    </citation>
    <scope>NUCLEOTIDE SEQUENCE</scope>
    <source>
        <strain evidence="3">HKST-UBA15</strain>
    </source>
</reference>
<dbReference type="PANTHER" id="PTHR43736">
    <property type="entry name" value="ADP-RIBOSE PYROPHOSPHATASE"/>
    <property type="match status" value="1"/>
</dbReference>
<sequence>MIVNKSITLTLELDKEDIENYRHKFVREKLKGHVIAIIKQNEKVLLIRRKKSKSKNNLCLPGGDISIKESYKKGLEREMKEELGIQIINSKIISKIKNLYCVEGIVKLESSGYIIEVINYLGDIVLKSDEVDDVEWCDIQNPPKMKFENDKILKFLINNTQSQINLTYKRNL</sequence>
<dbReference type="InterPro" id="IPR020084">
    <property type="entry name" value="NUDIX_hydrolase_CS"/>
</dbReference>
<dbReference type="GO" id="GO:0016787">
    <property type="term" value="F:hydrolase activity"/>
    <property type="evidence" value="ECO:0007669"/>
    <property type="project" value="UniProtKB-KW"/>
</dbReference>
<reference evidence="3" key="1">
    <citation type="submission" date="2020-04" db="EMBL/GenBank/DDBJ databases">
        <authorList>
            <person name="Zhang T."/>
        </authorList>
    </citation>
    <scope>NUCLEOTIDE SEQUENCE</scope>
    <source>
        <strain evidence="3">HKST-UBA15</strain>
    </source>
</reference>
<dbReference type="PROSITE" id="PS51462">
    <property type="entry name" value="NUDIX"/>
    <property type="match status" value="1"/>
</dbReference>
<dbReference type="PANTHER" id="PTHR43736:SF1">
    <property type="entry name" value="DIHYDRONEOPTERIN TRIPHOSPHATE DIPHOSPHATASE"/>
    <property type="match status" value="1"/>
</dbReference>
<protein>
    <submittedName>
        <fullName evidence="3">NUDIX domain-containing protein</fullName>
    </submittedName>
</protein>
<dbReference type="CDD" id="cd02883">
    <property type="entry name" value="NUDIX_Hydrolase"/>
    <property type="match status" value="1"/>
</dbReference>
<feature type="domain" description="Nudix hydrolase" evidence="2">
    <location>
        <begin position="29"/>
        <end position="161"/>
    </location>
</feature>
<dbReference type="Proteomes" id="UP000745577">
    <property type="component" value="Unassembled WGS sequence"/>
</dbReference>
<dbReference type="InterPro" id="IPR000086">
    <property type="entry name" value="NUDIX_hydrolase_dom"/>
</dbReference>
<evidence type="ECO:0000259" key="2">
    <source>
        <dbReference type="PROSITE" id="PS51462"/>
    </source>
</evidence>
<dbReference type="SUPFAM" id="SSF55811">
    <property type="entry name" value="Nudix"/>
    <property type="match status" value="1"/>
</dbReference>
<accession>A0A955I6C5</accession>
<dbReference type="Pfam" id="PF00293">
    <property type="entry name" value="NUDIX"/>
    <property type="match status" value="1"/>
</dbReference>
<dbReference type="PROSITE" id="PS00893">
    <property type="entry name" value="NUDIX_BOX"/>
    <property type="match status" value="1"/>
</dbReference>
<dbReference type="Gene3D" id="3.90.79.10">
    <property type="entry name" value="Nucleoside Triphosphate Pyrophosphohydrolase"/>
    <property type="match status" value="1"/>
</dbReference>
<name>A0A955I6C5_9BACT</name>
<dbReference type="InterPro" id="IPR015797">
    <property type="entry name" value="NUDIX_hydrolase-like_dom_sf"/>
</dbReference>
<evidence type="ECO:0000313" key="4">
    <source>
        <dbReference type="Proteomes" id="UP000745577"/>
    </source>
</evidence>
<comment type="caution">
    <text evidence="3">The sequence shown here is derived from an EMBL/GenBank/DDBJ whole genome shotgun (WGS) entry which is preliminary data.</text>
</comment>
<organism evidence="3 4">
    <name type="scientific">Candidatus Dojkabacteria bacterium</name>
    <dbReference type="NCBI Taxonomy" id="2099670"/>
    <lineage>
        <taxon>Bacteria</taxon>
        <taxon>Candidatus Dojkabacteria</taxon>
    </lineage>
</organism>
<evidence type="ECO:0000313" key="3">
    <source>
        <dbReference type="EMBL" id="MCA9379885.1"/>
    </source>
</evidence>
<proteinExistence type="predicted"/>
<dbReference type="AlphaFoldDB" id="A0A955I6C5"/>
<evidence type="ECO:0000256" key="1">
    <source>
        <dbReference type="ARBA" id="ARBA00022801"/>
    </source>
</evidence>
<gene>
    <name evidence="3" type="ORF">KC675_01765</name>
</gene>
<dbReference type="EMBL" id="JAGQLL010000016">
    <property type="protein sequence ID" value="MCA9379885.1"/>
    <property type="molecule type" value="Genomic_DNA"/>
</dbReference>
<keyword evidence="1" id="KW-0378">Hydrolase</keyword>